<evidence type="ECO:0000259" key="12">
    <source>
        <dbReference type="PROSITE" id="PS51163"/>
    </source>
</evidence>
<keyword evidence="7" id="KW-0548">Nucleotidyltransferase</keyword>
<evidence type="ECO:0000256" key="7">
    <source>
        <dbReference type="ARBA" id="ARBA00022695"/>
    </source>
</evidence>
<evidence type="ECO:0000256" key="5">
    <source>
        <dbReference type="ARBA" id="ARBA00022679"/>
    </source>
</evidence>
<evidence type="ECO:0000256" key="2">
    <source>
        <dbReference type="ARBA" id="ARBA00007663"/>
    </source>
</evidence>
<dbReference type="GO" id="GO:0061710">
    <property type="term" value="F:L-threonylcarbamoyladenylate synthase"/>
    <property type="evidence" value="ECO:0007669"/>
    <property type="project" value="UniProtKB-EC"/>
</dbReference>
<evidence type="ECO:0000256" key="8">
    <source>
        <dbReference type="ARBA" id="ARBA00022741"/>
    </source>
</evidence>
<dbReference type="Proteomes" id="UP000199611">
    <property type="component" value="Unassembled WGS sequence"/>
</dbReference>
<dbReference type="AlphaFoldDB" id="A0A1I4UYD5"/>
<dbReference type="InterPro" id="IPR017945">
    <property type="entry name" value="DHBP_synth_RibB-like_a/b_dom"/>
</dbReference>
<dbReference type="PANTHER" id="PTHR17490">
    <property type="entry name" value="SUA5"/>
    <property type="match status" value="1"/>
</dbReference>
<evidence type="ECO:0000256" key="6">
    <source>
        <dbReference type="ARBA" id="ARBA00022694"/>
    </source>
</evidence>
<dbReference type="GO" id="GO:0005524">
    <property type="term" value="F:ATP binding"/>
    <property type="evidence" value="ECO:0007669"/>
    <property type="project" value="UniProtKB-KW"/>
</dbReference>
<dbReference type="RefSeq" id="WP_093395534.1">
    <property type="nucleotide sequence ID" value="NZ_FOUU01000007.1"/>
</dbReference>
<dbReference type="InterPro" id="IPR050156">
    <property type="entry name" value="TC-AMP_synthase_SUA5"/>
</dbReference>
<name>A0A1I4UYD5_9BACT</name>
<dbReference type="Gene3D" id="3.90.870.10">
    <property type="entry name" value="DHBP synthase"/>
    <property type="match status" value="1"/>
</dbReference>
<evidence type="ECO:0000256" key="4">
    <source>
        <dbReference type="ARBA" id="ARBA00022490"/>
    </source>
</evidence>
<gene>
    <name evidence="13" type="ORF">SAMN05660836_02042</name>
</gene>
<evidence type="ECO:0000256" key="10">
    <source>
        <dbReference type="ARBA" id="ARBA00029774"/>
    </source>
</evidence>
<comment type="catalytic activity">
    <reaction evidence="11">
        <text>L-threonine + hydrogencarbonate + ATP = L-threonylcarbamoyladenylate + diphosphate + H2O</text>
        <dbReference type="Rhea" id="RHEA:36407"/>
        <dbReference type="ChEBI" id="CHEBI:15377"/>
        <dbReference type="ChEBI" id="CHEBI:17544"/>
        <dbReference type="ChEBI" id="CHEBI:30616"/>
        <dbReference type="ChEBI" id="CHEBI:33019"/>
        <dbReference type="ChEBI" id="CHEBI:57926"/>
        <dbReference type="ChEBI" id="CHEBI:73682"/>
        <dbReference type="EC" id="2.7.7.87"/>
    </reaction>
</comment>
<dbReference type="OrthoDB" id="9814580at2"/>
<dbReference type="EC" id="2.7.7.87" evidence="3"/>
<keyword evidence="9" id="KW-0067">ATP-binding</keyword>
<feature type="domain" description="YrdC-like" evidence="12">
    <location>
        <begin position="23"/>
        <end position="209"/>
    </location>
</feature>
<dbReference type="Pfam" id="PF01300">
    <property type="entry name" value="Sua5_yciO_yrdC"/>
    <property type="match status" value="1"/>
</dbReference>
<dbReference type="GO" id="GO:0005737">
    <property type="term" value="C:cytoplasm"/>
    <property type="evidence" value="ECO:0007669"/>
    <property type="project" value="UniProtKB-SubCell"/>
</dbReference>
<evidence type="ECO:0000313" key="14">
    <source>
        <dbReference type="Proteomes" id="UP000199611"/>
    </source>
</evidence>
<organism evidence="13 14">
    <name type="scientific">Thermodesulforhabdus norvegica</name>
    <dbReference type="NCBI Taxonomy" id="39841"/>
    <lineage>
        <taxon>Bacteria</taxon>
        <taxon>Pseudomonadati</taxon>
        <taxon>Thermodesulfobacteriota</taxon>
        <taxon>Syntrophobacteria</taxon>
        <taxon>Syntrophobacterales</taxon>
        <taxon>Thermodesulforhabdaceae</taxon>
        <taxon>Thermodesulforhabdus</taxon>
    </lineage>
</organism>
<dbReference type="InterPro" id="IPR006070">
    <property type="entry name" value="Sua5-like_dom"/>
</dbReference>
<evidence type="ECO:0000256" key="11">
    <source>
        <dbReference type="ARBA" id="ARBA00048366"/>
    </source>
</evidence>
<dbReference type="SUPFAM" id="SSF55821">
    <property type="entry name" value="YrdC/RibB"/>
    <property type="match status" value="1"/>
</dbReference>
<dbReference type="GO" id="GO:0003725">
    <property type="term" value="F:double-stranded RNA binding"/>
    <property type="evidence" value="ECO:0007669"/>
    <property type="project" value="InterPro"/>
</dbReference>
<keyword evidence="14" id="KW-1185">Reference proteome</keyword>
<dbReference type="STRING" id="39841.SAMN05660836_02042"/>
<dbReference type="GO" id="GO:0006450">
    <property type="term" value="P:regulation of translational fidelity"/>
    <property type="evidence" value="ECO:0007669"/>
    <property type="project" value="TreeGrafter"/>
</dbReference>
<accession>A0A1I4UYD5</accession>
<evidence type="ECO:0000256" key="9">
    <source>
        <dbReference type="ARBA" id="ARBA00022840"/>
    </source>
</evidence>
<dbReference type="GO" id="GO:0008033">
    <property type="term" value="P:tRNA processing"/>
    <property type="evidence" value="ECO:0007669"/>
    <property type="project" value="UniProtKB-KW"/>
</dbReference>
<comment type="similarity">
    <text evidence="2">Belongs to the SUA5 family.</text>
</comment>
<keyword evidence="4" id="KW-0963">Cytoplasm</keyword>
<dbReference type="NCBIfam" id="TIGR00057">
    <property type="entry name" value="L-threonylcarbamoyladenylate synthase"/>
    <property type="match status" value="1"/>
</dbReference>
<protein>
    <recommendedName>
        <fullName evidence="10">L-threonylcarbamoyladenylate synthase</fullName>
        <ecNumber evidence="3">2.7.7.87</ecNumber>
    </recommendedName>
    <alternativeName>
        <fullName evidence="10">L-threonylcarbamoyladenylate synthase</fullName>
    </alternativeName>
</protein>
<dbReference type="PROSITE" id="PS51163">
    <property type="entry name" value="YRDC"/>
    <property type="match status" value="1"/>
</dbReference>
<reference evidence="14" key="1">
    <citation type="submission" date="2016-10" db="EMBL/GenBank/DDBJ databases">
        <authorList>
            <person name="Varghese N."/>
            <person name="Submissions S."/>
        </authorList>
    </citation>
    <scope>NUCLEOTIDE SEQUENCE [LARGE SCALE GENOMIC DNA]</scope>
    <source>
        <strain evidence="14">DSM 9990</strain>
    </source>
</reference>
<evidence type="ECO:0000256" key="1">
    <source>
        <dbReference type="ARBA" id="ARBA00004496"/>
    </source>
</evidence>
<sequence>MKQAKPFFRRYWRVDLPYEQHVVRYGEEWKKLVEAGAVFVYPTETVYGIGCNPFNEESVRRIFRVKGRPESRPLLLVAENISSARRAFRKWPECAEAIASKFWPGAVTVILPAAASIPDVVHAGTGNVAVRVSPHPIARFLASAAKGLFVSTSANLSDRPPIGSPSELSESMIEVIDAVIDAGPLDNSLTSTIIDCSEGFPRLIRKGAVPFSEILRSTGTEL</sequence>
<keyword evidence="6" id="KW-0819">tRNA processing</keyword>
<proteinExistence type="inferred from homology"/>
<evidence type="ECO:0000313" key="13">
    <source>
        <dbReference type="EMBL" id="SFM93994.1"/>
    </source>
</evidence>
<dbReference type="PANTHER" id="PTHR17490:SF16">
    <property type="entry name" value="THREONYLCARBAMOYL-AMP SYNTHASE"/>
    <property type="match status" value="1"/>
</dbReference>
<evidence type="ECO:0000256" key="3">
    <source>
        <dbReference type="ARBA" id="ARBA00012584"/>
    </source>
</evidence>
<keyword evidence="5" id="KW-0808">Transferase</keyword>
<dbReference type="EMBL" id="FOUU01000007">
    <property type="protein sequence ID" value="SFM93994.1"/>
    <property type="molecule type" value="Genomic_DNA"/>
</dbReference>
<comment type="subcellular location">
    <subcellularLocation>
        <location evidence="1">Cytoplasm</location>
    </subcellularLocation>
</comment>
<keyword evidence="8" id="KW-0547">Nucleotide-binding</keyword>
<dbReference type="GO" id="GO:0000049">
    <property type="term" value="F:tRNA binding"/>
    <property type="evidence" value="ECO:0007669"/>
    <property type="project" value="TreeGrafter"/>
</dbReference>